<name>A0A5E5BXI5_9BURK</name>
<dbReference type="OrthoDB" id="324927at2"/>
<accession>A0A5E5BXI5</accession>
<keyword evidence="2" id="KW-1185">Reference proteome</keyword>
<evidence type="ECO:0000313" key="1">
    <source>
        <dbReference type="EMBL" id="VVE89043.1"/>
    </source>
</evidence>
<dbReference type="SUPFAM" id="SSF51197">
    <property type="entry name" value="Clavaminate synthase-like"/>
    <property type="match status" value="1"/>
</dbReference>
<proteinExistence type="predicted"/>
<dbReference type="AlphaFoldDB" id="A0A5E5BXI5"/>
<protein>
    <recommendedName>
        <fullName evidence="3">Phytanoyl-CoA dioxygenase</fullName>
    </recommendedName>
</protein>
<organism evidence="1 2">
    <name type="scientific">Pandoraea bronchicola</name>
    <dbReference type="NCBI Taxonomy" id="2508287"/>
    <lineage>
        <taxon>Bacteria</taxon>
        <taxon>Pseudomonadati</taxon>
        <taxon>Pseudomonadota</taxon>
        <taxon>Betaproteobacteria</taxon>
        <taxon>Burkholderiales</taxon>
        <taxon>Burkholderiaceae</taxon>
        <taxon>Pandoraea</taxon>
    </lineage>
</organism>
<evidence type="ECO:0000313" key="2">
    <source>
        <dbReference type="Proteomes" id="UP000382040"/>
    </source>
</evidence>
<gene>
    <name evidence="1" type="ORF">PBR20603_03008</name>
</gene>
<dbReference type="RefSeq" id="WP_150560297.1">
    <property type="nucleotide sequence ID" value="NZ_CABPST010000007.1"/>
</dbReference>
<dbReference type="InterPro" id="IPR008775">
    <property type="entry name" value="Phytyl_CoA_dOase-like"/>
</dbReference>
<evidence type="ECO:0008006" key="3">
    <source>
        <dbReference type="Google" id="ProtNLM"/>
    </source>
</evidence>
<dbReference type="GO" id="GO:0016706">
    <property type="term" value="F:2-oxoglutarate-dependent dioxygenase activity"/>
    <property type="evidence" value="ECO:0007669"/>
    <property type="project" value="UniProtKB-ARBA"/>
</dbReference>
<dbReference type="Proteomes" id="UP000382040">
    <property type="component" value="Unassembled WGS sequence"/>
</dbReference>
<sequence length="340" mass="38251">MRFFAKTLCSLFALPIAVLGYLRSGLTSYRGHMALVQLFCFSGGVSNDIASRIIGRRQRPIDIPSPKGVLGDLRGEALTRHVDTLRRDGYIVFPSALSPAACERLMNFALTTDALRRRMDHEPQTKGNVSAARFDPANPKAVRYDYKPADLLSDPDVQALLADPSLIALSQSYLGSRPRADVLSMWWHTPFHDRPDAEAAQYFHFDMDRVKWLKIFVYLTDVGTDDGPHTFIAGSHRTGAIPWAMRKRGYVRLRDEEVMECFGPERHIEFVAPRGTIIVEDTRGLHKGKHVSGSSRLVLQLQFSNALFGAEYPKASISEVRDPSLADMIRRAPDIYQAYR</sequence>
<dbReference type="Gene3D" id="2.60.120.620">
    <property type="entry name" value="q2cbj1_9rhob like domain"/>
    <property type="match status" value="1"/>
</dbReference>
<reference evidence="1 2" key="1">
    <citation type="submission" date="2019-08" db="EMBL/GenBank/DDBJ databases">
        <authorList>
            <person name="Peeters C."/>
        </authorList>
    </citation>
    <scope>NUCLEOTIDE SEQUENCE [LARGE SCALE GENOMIC DNA]</scope>
    <source>
        <strain evidence="1 2">LMG 20603</strain>
    </source>
</reference>
<dbReference type="Pfam" id="PF05721">
    <property type="entry name" value="PhyH"/>
    <property type="match status" value="1"/>
</dbReference>
<dbReference type="EMBL" id="CABPST010000007">
    <property type="protein sequence ID" value="VVE89043.1"/>
    <property type="molecule type" value="Genomic_DNA"/>
</dbReference>